<dbReference type="RefSeq" id="WP_258189093.1">
    <property type="nucleotide sequence ID" value="NZ_BLRU01000664.1"/>
</dbReference>
<dbReference type="InterPro" id="IPR013824">
    <property type="entry name" value="Topo_IA_cen_sub1"/>
</dbReference>
<evidence type="ECO:0000313" key="8">
    <source>
        <dbReference type="Proteomes" id="UP000574717"/>
    </source>
</evidence>
<evidence type="ECO:0000256" key="3">
    <source>
        <dbReference type="ARBA" id="ARBA00023029"/>
    </source>
</evidence>
<gene>
    <name evidence="7" type="ORF">HKBW3S03_02259</name>
</gene>
<sequence>TDGASKEKLSPQEWKVYDLVTRHFLATLAEEALQMTMQVDIDISGEPFYISGSRIVREGWLRYLPYFKSADVILPQLKDGEKVQDLNKEILAKETQPPPRYTQGRLVEKMEELGLGTKSTRHSIIKSLYDRGYVVGNPLVPRETGIAVASTLIKHAQKNLQSRDDGRVRAGY</sequence>
<evidence type="ECO:0000313" key="7">
    <source>
        <dbReference type="EMBL" id="GFP20753.1"/>
    </source>
</evidence>
<dbReference type="Proteomes" id="UP000574717">
    <property type="component" value="Unassembled WGS sequence"/>
</dbReference>
<dbReference type="GO" id="GO:0003677">
    <property type="term" value="F:DNA binding"/>
    <property type="evidence" value="ECO:0007669"/>
    <property type="project" value="UniProtKB-KW"/>
</dbReference>
<dbReference type="InterPro" id="IPR013497">
    <property type="entry name" value="Topo_IA_cen"/>
</dbReference>
<dbReference type="Gene3D" id="1.10.290.10">
    <property type="entry name" value="Topoisomerase I, domain 4"/>
    <property type="match status" value="1"/>
</dbReference>
<dbReference type="InterPro" id="IPR023405">
    <property type="entry name" value="Topo_IA_core_domain"/>
</dbReference>
<dbReference type="SUPFAM" id="SSF56712">
    <property type="entry name" value="Prokaryotic type I DNA topoisomerase"/>
    <property type="match status" value="1"/>
</dbReference>
<feature type="non-terminal residue" evidence="7">
    <location>
        <position position="172"/>
    </location>
</feature>
<proteinExistence type="predicted"/>
<name>A0A6V8NKU8_9ACTN</name>
<keyword evidence="4" id="KW-0238">DNA-binding</keyword>
<dbReference type="SMART" id="SM00437">
    <property type="entry name" value="TOP1Ac"/>
    <property type="match status" value="1"/>
</dbReference>
<dbReference type="GO" id="GO:0006310">
    <property type="term" value="P:DNA recombination"/>
    <property type="evidence" value="ECO:0007669"/>
    <property type="project" value="TreeGrafter"/>
</dbReference>
<dbReference type="PROSITE" id="PS52039">
    <property type="entry name" value="TOPO_IA_2"/>
    <property type="match status" value="1"/>
</dbReference>
<organism evidence="7 8">
    <name type="scientific">Candidatus Hakubella thermalkaliphila</name>
    <dbReference type="NCBI Taxonomy" id="2754717"/>
    <lineage>
        <taxon>Bacteria</taxon>
        <taxon>Bacillati</taxon>
        <taxon>Actinomycetota</taxon>
        <taxon>Actinomycetota incertae sedis</taxon>
        <taxon>Candidatus Hakubellales</taxon>
        <taxon>Candidatus Hakubellaceae</taxon>
        <taxon>Candidatus Hakubella</taxon>
    </lineage>
</organism>
<dbReference type="AlphaFoldDB" id="A0A6V8NKU8"/>
<dbReference type="InterPro" id="IPR013826">
    <property type="entry name" value="Topo_IA_cen_sub3"/>
</dbReference>
<dbReference type="GO" id="GO:0046872">
    <property type="term" value="F:metal ion binding"/>
    <property type="evidence" value="ECO:0007669"/>
    <property type="project" value="UniProtKB-KW"/>
</dbReference>
<evidence type="ECO:0000259" key="6">
    <source>
        <dbReference type="PROSITE" id="PS52039"/>
    </source>
</evidence>
<dbReference type="GO" id="GO:0006281">
    <property type="term" value="P:DNA repair"/>
    <property type="evidence" value="ECO:0007669"/>
    <property type="project" value="TreeGrafter"/>
</dbReference>
<dbReference type="Gene3D" id="2.70.20.10">
    <property type="entry name" value="Topoisomerase I, domain 3"/>
    <property type="match status" value="1"/>
</dbReference>
<reference evidence="7 8" key="1">
    <citation type="journal article" date="2020" name="Front. Microbiol.">
        <title>Single-cell genomics of novel Actinobacteria with the Wood-Ljungdahl pathway discovered in a serpentinizing system.</title>
        <authorList>
            <person name="Merino N."/>
            <person name="Kawai M."/>
            <person name="Boyd E.S."/>
            <person name="Colman D.R."/>
            <person name="McGlynn S.E."/>
            <person name="Nealson K.H."/>
            <person name="Kurokawa K."/>
            <person name="Hongoh Y."/>
        </authorList>
    </citation>
    <scope>NUCLEOTIDE SEQUENCE [LARGE SCALE GENOMIC DNA]</scope>
    <source>
        <strain evidence="7 8">S03</strain>
    </source>
</reference>
<dbReference type="EMBL" id="BLRU01000664">
    <property type="protein sequence ID" value="GFP20753.1"/>
    <property type="molecule type" value="Genomic_DNA"/>
</dbReference>
<dbReference type="Gene3D" id="1.10.460.10">
    <property type="entry name" value="Topoisomerase I, domain 2"/>
    <property type="match status" value="1"/>
</dbReference>
<keyword evidence="2" id="KW-0862">Zinc</keyword>
<feature type="domain" description="Topo IA-type catalytic" evidence="6">
    <location>
        <begin position="1"/>
        <end position="172"/>
    </location>
</feature>
<dbReference type="PANTHER" id="PTHR11390">
    <property type="entry name" value="PROKARYOTIC DNA TOPOISOMERASE"/>
    <property type="match status" value="1"/>
</dbReference>
<evidence type="ECO:0000256" key="4">
    <source>
        <dbReference type="ARBA" id="ARBA00023125"/>
    </source>
</evidence>
<protein>
    <submittedName>
        <fullName evidence="7">DNA topoisomerase I</fullName>
    </submittedName>
</protein>
<dbReference type="Pfam" id="PF01131">
    <property type="entry name" value="Topoisom_bac"/>
    <property type="match status" value="1"/>
</dbReference>
<feature type="non-terminal residue" evidence="7">
    <location>
        <position position="1"/>
    </location>
</feature>
<dbReference type="PRINTS" id="PR00417">
    <property type="entry name" value="PRTPISMRASEI"/>
</dbReference>
<evidence type="ECO:0000256" key="1">
    <source>
        <dbReference type="ARBA" id="ARBA00022723"/>
    </source>
</evidence>
<keyword evidence="1" id="KW-0479">Metal-binding</keyword>
<keyword evidence="3" id="KW-0799">Topoisomerase</keyword>
<accession>A0A6V8NKU8</accession>
<dbReference type="GO" id="GO:0003917">
    <property type="term" value="F:DNA topoisomerase type I (single strand cut, ATP-independent) activity"/>
    <property type="evidence" value="ECO:0007669"/>
    <property type="project" value="InterPro"/>
</dbReference>
<dbReference type="InterPro" id="IPR003602">
    <property type="entry name" value="Topo_IA_DNA-bd_dom"/>
</dbReference>
<dbReference type="InterPro" id="IPR000380">
    <property type="entry name" value="Topo_IA"/>
</dbReference>
<dbReference type="InterPro" id="IPR013825">
    <property type="entry name" value="Topo_IA_cen_sub2"/>
</dbReference>
<keyword evidence="5 7" id="KW-0413">Isomerase</keyword>
<dbReference type="PANTHER" id="PTHR11390:SF26">
    <property type="entry name" value="DNA TOPOISOMERASE 1"/>
    <property type="match status" value="1"/>
</dbReference>
<dbReference type="GO" id="GO:0006265">
    <property type="term" value="P:DNA topological change"/>
    <property type="evidence" value="ECO:0007669"/>
    <property type="project" value="InterPro"/>
</dbReference>
<evidence type="ECO:0000256" key="5">
    <source>
        <dbReference type="ARBA" id="ARBA00023235"/>
    </source>
</evidence>
<evidence type="ECO:0000256" key="2">
    <source>
        <dbReference type="ARBA" id="ARBA00022833"/>
    </source>
</evidence>
<comment type="caution">
    <text evidence="7">The sequence shown here is derived from an EMBL/GenBank/DDBJ whole genome shotgun (WGS) entry which is preliminary data.</text>
</comment>